<dbReference type="InterPro" id="IPR017026">
    <property type="entry name" value="ImuA"/>
</dbReference>
<evidence type="ECO:0000313" key="1">
    <source>
        <dbReference type="EMBL" id="TGX41548.1"/>
    </source>
</evidence>
<dbReference type="InterPro" id="IPR027417">
    <property type="entry name" value="P-loop_NTPase"/>
</dbReference>
<accession>A0A4S1WET9</accession>
<proteinExistence type="predicted"/>
<dbReference type="Proteomes" id="UP000309848">
    <property type="component" value="Unassembled WGS sequence"/>
</dbReference>
<dbReference type="OrthoDB" id="7202530at2"/>
<evidence type="ECO:0000313" key="2">
    <source>
        <dbReference type="Proteomes" id="UP000309848"/>
    </source>
</evidence>
<name>A0A4S1WET9_9SPHN</name>
<gene>
    <name evidence="1" type="ORF">E5A74_13105</name>
</gene>
<protein>
    <submittedName>
        <fullName evidence="1">Protein ImuA</fullName>
    </submittedName>
</protein>
<organism evidence="1 2">
    <name type="scientific">Sphingomonas naasensis</name>
    <dbReference type="NCBI Taxonomy" id="1344951"/>
    <lineage>
        <taxon>Bacteria</taxon>
        <taxon>Pseudomonadati</taxon>
        <taxon>Pseudomonadota</taxon>
        <taxon>Alphaproteobacteria</taxon>
        <taxon>Sphingomonadales</taxon>
        <taxon>Sphingomonadaceae</taxon>
        <taxon>Sphingomonas</taxon>
    </lineage>
</organism>
<dbReference type="SUPFAM" id="SSF52540">
    <property type="entry name" value="P-loop containing nucleoside triphosphate hydrolases"/>
    <property type="match status" value="1"/>
</dbReference>
<dbReference type="PIRSF" id="PIRSF034285">
    <property type="entry name" value="UCP034285"/>
    <property type="match status" value="1"/>
</dbReference>
<reference evidence="1 2" key="1">
    <citation type="submission" date="2019-04" db="EMBL/GenBank/DDBJ databases">
        <title>Sphingomonas psychrotolerans sp. nov., isolated from soil in the Tianshan Mountains, Xinjiang, China.</title>
        <authorList>
            <person name="Luo Y."/>
            <person name="Sheng H."/>
        </authorList>
    </citation>
    <scope>NUCLEOTIDE SEQUENCE [LARGE SCALE GENOMIC DNA]</scope>
    <source>
        <strain evidence="1 2">KIS18-15</strain>
    </source>
</reference>
<comment type="caution">
    <text evidence="1">The sequence shown here is derived from an EMBL/GenBank/DDBJ whole genome shotgun (WGS) entry which is preliminary data.</text>
</comment>
<sequence>MADPAVLAQLRAQLRAVETKGFRRRPALPFGLAPIDSRLADGGLRLDALHEIAAGTSDMADDCAATLFLAGIAARAWGPVLWVVRRRDLFAPGLAQVGLDHKRLIYAEAADDAELLAIMEEGLRHRGLGAVIGEAKRADMTATRRLQLAAEGGRTIALLMKRAAREGSDPIATPSAAVTRWRVTSAPSTPLPVAGVGRARWRLALARQKGGEGFETEVEACDATGRCALPSPVADRKAVAGGSANRRAA</sequence>
<dbReference type="Gene3D" id="3.40.50.300">
    <property type="entry name" value="P-loop containing nucleotide triphosphate hydrolases"/>
    <property type="match status" value="1"/>
</dbReference>
<dbReference type="RefSeq" id="WP_135985630.1">
    <property type="nucleotide sequence ID" value="NZ_JAASQM010000003.1"/>
</dbReference>
<dbReference type="EMBL" id="SRXU01000005">
    <property type="protein sequence ID" value="TGX41548.1"/>
    <property type="molecule type" value="Genomic_DNA"/>
</dbReference>
<dbReference type="AlphaFoldDB" id="A0A4S1WET9"/>
<keyword evidence="2" id="KW-1185">Reference proteome</keyword>